<dbReference type="AlphaFoldDB" id="A0A4C1ZLR0"/>
<evidence type="ECO:0000313" key="2">
    <source>
        <dbReference type="Proteomes" id="UP000299102"/>
    </source>
</evidence>
<keyword evidence="2" id="KW-1185">Reference proteome</keyword>
<evidence type="ECO:0000313" key="1">
    <source>
        <dbReference type="EMBL" id="GBP89821.1"/>
    </source>
</evidence>
<dbReference type="EMBL" id="BGZK01002032">
    <property type="protein sequence ID" value="GBP89821.1"/>
    <property type="molecule type" value="Genomic_DNA"/>
</dbReference>
<comment type="caution">
    <text evidence="1">The sequence shown here is derived from an EMBL/GenBank/DDBJ whole genome shotgun (WGS) entry which is preliminary data.</text>
</comment>
<organism evidence="1 2">
    <name type="scientific">Eumeta variegata</name>
    <name type="common">Bagworm moth</name>
    <name type="synonym">Eumeta japonica</name>
    <dbReference type="NCBI Taxonomy" id="151549"/>
    <lineage>
        <taxon>Eukaryota</taxon>
        <taxon>Metazoa</taxon>
        <taxon>Ecdysozoa</taxon>
        <taxon>Arthropoda</taxon>
        <taxon>Hexapoda</taxon>
        <taxon>Insecta</taxon>
        <taxon>Pterygota</taxon>
        <taxon>Neoptera</taxon>
        <taxon>Endopterygota</taxon>
        <taxon>Lepidoptera</taxon>
        <taxon>Glossata</taxon>
        <taxon>Ditrysia</taxon>
        <taxon>Tineoidea</taxon>
        <taxon>Psychidae</taxon>
        <taxon>Oiketicinae</taxon>
        <taxon>Eumeta</taxon>
    </lineage>
</organism>
<protein>
    <submittedName>
        <fullName evidence="1">Uncharacterized protein</fullName>
    </submittedName>
</protein>
<name>A0A4C1ZLR0_EUMVA</name>
<sequence>MKLTAVTLPEVEHSTEYVDGQRVEDQDKLDIALKKDTKNIFRPLEIINQTDPILLIEERKRSPRPYIYVIDAKIEKYKNEIDCCNVARSVNRPNRSTVNELKTRVSLEINFPDKAVMQEGYETLQMKGLKNKKLYVNSAALVRLDFVLLNHKSKARQPVKRLEWQCKIVERTTEVNNLEHTNIHLTLQQ</sequence>
<dbReference type="Proteomes" id="UP000299102">
    <property type="component" value="Unassembled WGS sequence"/>
</dbReference>
<reference evidence="1 2" key="1">
    <citation type="journal article" date="2019" name="Commun. Biol.">
        <title>The bagworm genome reveals a unique fibroin gene that provides high tensile strength.</title>
        <authorList>
            <person name="Kono N."/>
            <person name="Nakamura H."/>
            <person name="Ohtoshi R."/>
            <person name="Tomita M."/>
            <person name="Numata K."/>
            <person name="Arakawa K."/>
        </authorList>
    </citation>
    <scope>NUCLEOTIDE SEQUENCE [LARGE SCALE GENOMIC DNA]</scope>
</reference>
<proteinExistence type="predicted"/>
<accession>A0A4C1ZLR0</accession>
<gene>
    <name evidence="1" type="ORF">EVAR_66711_1</name>
</gene>
<dbReference type="OrthoDB" id="10051381at2759"/>